<feature type="compositionally biased region" description="Low complexity" evidence="1">
    <location>
        <begin position="308"/>
        <end position="448"/>
    </location>
</feature>
<feature type="chain" id="PRO_5040909735" evidence="2">
    <location>
        <begin position="36"/>
        <end position="457"/>
    </location>
</feature>
<reference evidence="3" key="1">
    <citation type="submission" date="2023-01" db="EMBL/GenBank/DDBJ databases">
        <authorList>
            <person name="Van Ghelder C."/>
            <person name="Rancurel C."/>
        </authorList>
    </citation>
    <scope>NUCLEOTIDE SEQUENCE</scope>
    <source>
        <strain evidence="3">CNCM I-4278</strain>
    </source>
</reference>
<feature type="compositionally biased region" description="Basic and acidic residues" evidence="1">
    <location>
        <begin position="253"/>
        <end position="285"/>
    </location>
</feature>
<accession>A0A9W4U0F9</accession>
<evidence type="ECO:0000256" key="2">
    <source>
        <dbReference type="SAM" id="SignalP"/>
    </source>
</evidence>
<sequence length="457" mass="47852">MVSTKPAASAGITSFILRTLLYSLLLSNVFPVVGANPVSTAVKICKSLKCWGKSDFVPAQKIKAHKTKSIVCKNKNAPKDVDGWNISKNKPWPKVEDIVADIKLCGLLKSDTPTAFYSFGGGYSNAVKFQEKYPDKKAVTINDIMPDIWYTAANAAAPGIETPYSPAAQVWSARVSQALATASSGDAYVICKNANIYSTPWGTDDRDFAFRGQHNVWFDYEFATLQRNSAINGIYTVAHDTLAIDDSVEGSWVRDRSPQGEKAKNHENANDATEEKYKKQKKEWEDANPIPGQDCGEASNAQEKRANAKSSGKASTTKAASSASGSSGASAAACTLKPKSSSGSISSTSSSSGKPSSTSSGKSSSSTSRSVSSTKSGSTKTSSASTLATSVRSSSSKASSKSSSGKPSTSSSSSKRSSSKAPTKSASKTSTPASKTSSSKAAAATTKKTCPKGKKKC</sequence>
<evidence type="ECO:0000313" key="4">
    <source>
        <dbReference type="Proteomes" id="UP001152607"/>
    </source>
</evidence>
<gene>
    <name evidence="3" type="ORF">PDIGIT_LOCUS174</name>
</gene>
<comment type="caution">
    <text evidence="3">The sequence shown here is derived from an EMBL/GenBank/DDBJ whole genome shotgun (WGS) entry which is preliminary data.</text>
</comment>
<dbReference type="EMBL" id="CAOQHR010000001">
    <property type="protein sequence ID" value="CAI6229907.1"/>
    <property type="molecule type" value="Genomic_DNA"/>
</dbReference>
<feature type="signal peptide" evidence="2">
    <location>
        <begin position="1"/>
        <end position="35"/>
    </location>
</feature>
<proteinExistence type="predicted"/>
<evidence type="ECO:0000313" key="3">
    <source>
        <dbReference type="EMBL" id="CAI6229907.1"/>
    </source>
</evidence>
<dbReference type="AlphaFoldDB" id="A0A9W4U0F9"/>
<dbReference type="Proteomes" id="UP001152607">
    <property type="component" value="Unassembled WGS sequence"/>
</dbReference>
<protein>
    <submittedName>
        <fullName evidence="3">Uncharacterized protein</fullName>
    </submittedName>
</protein>
<keyword evidence="2" id="KW-0732">Signal</keyword>
<evidence type="ECO:0000256" key="1">
    <source>
        <dbReference type="SAM" id="MobiDB-lite"/>
    </source>
</evidence>
<feature type="region of interest" description="Disordered" evidence="1">
    <location>
        <begin position="253"/>
        <end position="457"/>
    </location>
</feature>
<dbReference type="OrthoDB" id="1896086at2759"/>
<name>A0A9W4U0F9_9PLEO</name>
<keyword evidence="4" id="KW-1185">Reference proteome</keyword>
<organism evidence="3 4">
    <name type="scientific">Periconia digitata</name>
    <dbReference type="NCBI Taxonomy" id="1303443"/>
    <lineage>
        <taxon>Eukaryota</taxon>
        <taxon>Fungi</taxon>
        <taxon>Dikarya</taxon>
        <taxon>Ascomycota</taxon>
        <taxon>Pezizomycotina</taxon>
        <taxon>Dothideomycetes</taxon>
        <taxon>Pleosporomycetidae</taxon>
        <taxon>Pleosporales</taxon>
        <taxon>Massarineae</taxon>
        <taxon>Periconiaceae</taxon>
        <taxon>Periconia</taxon>
    </lineage>
</organism>